<dbReference type="Proteomes" id="UP000472271">
    <property type="component" value="Chromosome 18"/>
</dbReference>
<name>A0A672Z9V7_9TELE</name>
<keyword evidence="2" id="KW-1185">Reference proteome</keyword>
<organism evidence="1 2">
    <name type="scientific">Sphaeramia orbicularis</name>
    <name type="common">orbiculate cardinalfish</name>
    <dbReference type="NCBI Taxonomy" id="375764"/>
    <lineage>
        <taxon>Eukaryota</taxon>
        <taxon>Metazoa</taxon>
        <taxon>Chordata</taxon>
        <taxon>Craniata</taxon>
        <taxon>Vertebrata</taxon>
        <taxon>Euteleostomi</taxon>
        <taxon>Actinopterygii</taxon>
        <taxon>Neopterygii</taxon>
        <taxon>Teleostei</taxon>
        <taxon>Neoteleostei</taxon>
        <taxon>Acanthomorphata</taxon>
        <taxon>Gobiaria</taxon>
        <taxon>Kurtiformes</taxon>
        <taxon>Apogonoidei</taxon>
        <taxon>Apogonidae</taxon>
        <taxon>Apogoninae</taxon>
        <taxon>Sphaeramia</taxon>
    </lineage>
</organism>
<proteinExistence type="predicted"/>
<dbReference type="InParanoid" id="A0A672Z9V7"/>
<reference evidence="1" key="3">
    <citation type="submission" date="2025-09" db="UniProtKB">
        <authorList>
            <consortium name="Ensembl"/>
        </authorList>
    </citation>
    <scope>IDENTIFICATION</scope>
</reference>
<dbReference type="AlphaFoldDB" id="A0A672Z9V7"/>
<reference evidence="1" key="2">
    <citation type="submission" date="2025-08" db="UniProtKB">
        <authorList>
            <consortium name="Ensembl"/>
        </authorList>
    </citation>
    <scope>IDENTIFICATION</scope>
</reference>
<reference evidence="1" key="1">
    <citation type="submission" date="2019-06" db="EMBL/GenBank/DDBJ databases">
        <authorList>
            <consortium name="Wellcome Sanger Institute Data Sharing"/>
        </authorList>
    </citation>
    <scope>NUCLEOTIDE SEQUENCE [LARGE SCALE GENOMIC DNA]</scope>
</reference>
<accession>A0A672Z9V7</accession>
<evidence type="ECO:0000313" key="1">
    <source>
        <dbReference type="Ensembl" id="ENSSORP00005013645.1"/>
    </source>
</evidence>
<sequence>MGVQLNVTGPRGEEKIIDLCDSEDQMKRLTVMHLKKKIIKELGIGKVITFCTLDESHLLTDYGIRHLSIIHTLLILPGGILKNTDVGLYTCQ</sequence>
<evidence type="ECO:0008006" key="3">
    <source>
        <dbReference type="Google" id="ProtNLM"/>
    </source>
</evidence>
<evidence type="ECO:0000313" key="2">
    <source>
        <dbReference type="Proteomes" id="UP000472271"/>
    </source>
</evidence>
<dbReference type="Ensembl" id="ENSSORT00005014058.1">
    <property type="protein sequence ID" value="ENSSORP00005013645.1"/>
    <property type="gene ID" value="ENSSORG00005007030.1"/>
</dbReference>
<protein>
    <recommendedName>
        <fullName evidence="3">Ubiquitin-like domain-containing protein</fullName>
    </recommendedName>
</protein>